<dbReference type="InterPro" id="IPR016186">
    <property type="entry name" value="C-type_lectin-like/link_sf"/>
</dbReference>
<dbReference type="SUPFAM" id="SSF56436">
    <property type="entry name" value="C-type lectin-like"/>
    <property type="match status" value="1"/>
</dbReference>
<evidence type="ECO:0000313" key="3">
    <source>
        <dbReference type="EMBL" id="RWS20343.1"/>
    </source>
</evidence>
<dbReference type="InterPro" id="IPR001304">
    <property type="entry name" value="C-type_lectin-like"/>
</dbReference>
<dbReference type="STRING" id="299467.A0A443RYC6"/>
<dbReference type="Gene3D" id="3.10.100.10">
    <property type="entry name" value="Mannose-Binding Protein A, subunit A"/>
    <property type="match status" value="1"/>
</dbReference>
<dbReference type="CDD" id="cd00037">
    <property type="entry name" value="CLECT"/>
    <property type="match status" value="1"/>
</dbReference>
<feature type="domain" description="C-type lectin" evidence="2">
    <location>
        <begin position="90"/>
        <end position="205"/>
    </location>
</feature>
<keyword evidence="4" id="KW-1185">Reference proteome</keyword>
<dbReference type="SMART" id="SM00034">
    <property type="entry name" value="CLECT"/>
    <property type="match status" value="1"/>
</dbReference>
<dbReference type="VEuPathDB" id="VectorBase:LDEU011697"/>
<sequence>MSKEIAIKLEYKLNNWLKTLIKWSLTEKESNKSIKTNNSFTTTKPETNPTAAGSTNGKNVEKLLITTEATTTLLPAKNKVETCPEGWTQRKQKCYKLDNLNGTFAQRIKHCASISASVLTINSDEENKFVIDTFGDSYWIGAVRLKGTKVFVKFDKNGYLSFLVYDNWDQGEPGNRFDNENCIVFSSKGFWHDFACHSNFRGICEKYLNL</sequence>
<evidence type="ECO:0000313" key="4">
    <source>
        <dbReference type="Proteomes" id="UP000288716"/>
    </source>
</evidence>
<organism evidence="3 4">
    <name type="scientific">Leptotrombidium deliense</name>
    <dbReference type="NCBI Taxonomy" id="299467"/>
    <lineage>
        <taxon>Eukaryota</taxon>
        <taxon>Metazoa</taxon>
        <taxon>Ecdysozoa</taxon>
        <taxon>Arthropoda</taxon>
        <taxon>Chelicerata</taxon>
        <taxon>Arachnida</taxon>
        <taxon>Acari</taxon>
        <taxon>Acariformes</taxon>
        <taxon>Trombidiformes</taxon>
        <taxon>Prostigmata</taxon>
        <taxon>Anystina</taxon>
        <taxon>Parasitengona</taxon>
        <taxon>Trombiculoidea</taxon>
        <taxon>Trombiculidae</taxon>
        <taxon>Leptotrombidium</taxon>
    </lineage>
</organism>
<gene>
    <name evidence="3" type="ORF">B4U80_14288</name>
</gene>
<comment type="caution">
    <text evidence="3">The sequence shown here is derived from an EMBL/GenBank/DDBJ whole genome shotgun (WGS) entry which is preliminary data.</text>
</comment>
<dbReference type="Proteomes" id="UP000288716">
    <property type="component" value="Unassembled WGS sequence"/>
</dbReference>
<dbReference type="PANTHER" id="PTHR22803">
    <property type="entry name" value="MANNOSE, PHOSPHOLIPASE, LECTIN RECEPTOR RELATED"/>
    <property type="match status" value="1"/>
</dbReference>
<dbReference type="EMBL" id="NCKV01018178">
    <property type="protein sequence ID" value="RWS20343.1"/>
    <property type="molecule type" value="Genomic_DNA"/>
</dbReference>
<reference evidence="3 4" key="1">
    <citation type="journal article" date="2018" name="Gigascience">
        <title>Genomes of trombidid mites reveal novel predicted allergens and laterally-transferred genes associated with secondary metabolism.</title>
        <authorList>
            <person name="Dong X."/>
            <person name="Chaisiri K."/>
            <person name="Xia D."/>
            <person name="Armstrong S.D."/>
            <person name="Fang Y."/>
            <person name="Donnelly M.J."/>
            <person name="Kadowaki T."/>
            <person name="McGarry J.W."/>
            <person name="Darby A.C."/>
            <person name="Makepeace B.L."/>
        </authorList>
    </citation>
    <scope>NUCLEOTIDE SEQUENCE [LARGE SCALE GENOMIC DNA]</scope>
    <source>
        <strain evidence="3">UoL-UT</strain>
    </source>
</reference>
<evidence type="ECO:0000259" key="2">
    <source>
        <dbReference type="PROSITE" id="PS50041"/>
    </source>
</evidence>
<proteinExistence type="predicted"/>
<dbReference type="InterPro" id="IPR050111">
    <property type="entry name" value="C-type_lectin/snaclec_domain"/>
</dbReference>
<feature type="region of interest" description="Disordered" evidence="1">
    <location>
        <begin position="35"/>
        <end position="57"/>
    </location>
</feature>
<dbReference type="OrthoDB" id="6480597at2759"/>
<accession>A0A443RYC6</accession>
<dbReference type="Pfam" id="PF00059">
    <property type="entry name" value="Lectin_C"/>
    <property type="match status" value="1"/>
</dbReference>
<evidence type="ECO:0000256" key="1">
    <source>
        <dbReference type="SAM" id="MobiDB-lite"/>
    </source>
</evidence>
<dbReference type="InterPro" id="IPR016187">
    <property type="entry name" value="CTDL_fold"/>
</dbReference>
<dbReference type="AlphaFoldDB" id="A0A443RYC6"/>
<protein>
    <submittedName>
        <fullName evidence="3">CD209 antigen-like protein E</fullName>
    </submittedName>
</protein>
<name>A0A443RYC6_9ACAR</name>
<dbReference type="PROSITE" id="PS50041">
    <property type="entry name" value="C_TYPE_LECTIN_2"/>
    <property type="match status" value="1"/>
</dbReference>